<dbReference type="GO" id="GO:0004386">
    <property type="term" value="F:helicase activity"/>
    <property type="evidence" value="ECO:0007669"/>
    <property type="project" value="UniProtKB-KW"/>
</dbReference>
<dbReference type="RefSeq" id="WP_136960349.1">
    <property type="nucleotide sequence ID" value="NZ_CP039690.1"/>
</dbReference>
<dbReference type="GO" id="GO:0016787">
    <property type="term" value="F:hydrolase activity"/>
    <property type="evidence" value="ECO:0007669"/>
    <property type="project" value="UniProtKB-KW"/>
</dbReference>
<dbReference type="Proteomes" id="UP000298781">
    <property type="component" value="Chromosome"/>
</dbReference>
<dbReference type="AlphaFoldDB" id="A0A4D7B2U0"/>
<evidence type="ECO:0000256" key="3">
    <source>
        <dbReference type="ARBA" id="ARBA00022806"/>
    </source>
</evidence>
<dbReference type="Pfam" id="PF00271">
    <property type="entry name" value="Helicase_C"/>
    <property type="match status" value="1"/>
</dbReference>
<evidence type="ECO:0000256" key="1">
    <source>
        <dbReference type="ARBA" id="ARBA00022741"/>
    </source>
</evidence>
<dbReference type="PANTHER" id="PTHR12131:SF1">
    <property type="entry name" value="ATP-DEPENDENT RNA HELICASE SUPV3L1, MITOCHONDRIAL-RELATED"/>
    <property type="match status" value="1"/>
</dbReference>
<evidence type="ECO:0000313" key="8">
    <source>
        <dbReference type="EMBL" id="QCI64898.1"/>
    </source>
</evidence>
<dbReference type="Gene3D" id="3.40.50.300">
    <property type="entry name" value="P-loop containing nucleotide triphosphate hydrolases"/>
    <property type="match status" value="2"/>
</dbReference>
<proteinExistence type="predicted"/>
<feature type="domain" description="Helicase C-terminal" evidence="7">
    <location>
        <begin position="164"/>
        <end position="329"/>
    </location>
</feature>
<dbReference type="PANTHER" id="PTHR12131">
    <property type="entry name" value="ATP-DEPENDENT RNA AND DNA HELICASE"/>
    <property type="match status" value="1"/>
</dbReference>
<keyword evidence="4" id="KW-0067">ATP-binding</keyword>
<dbReference type="PROSITE" id="PS51192">
    <property type="entry name" value="HELICASE_ATP_BIND_1"/>
    <property type="match status" value="1"/>
</dbReference>
<dbReference type="InterPro" id="IPR055206">
    <property type="entry name" value="DEXQc_SUV3"/>
</dbReference>
<dbReference type="GO" id="GO:0005524">
    <property type="term" value="F:ATP binding"/>
    <property type="evidence" value="ECO:0007669"/>
    <property type="project" value="UniProtKB-KW"/>
</dbReference>
<dbReference type="OrthoDB" id="9807155at2"/>
<evidence type="ECO:0000256" key="4">
    <source>
        <dbReference type="ARBA" id="ARBA00022840"/>
    </source>
</evidence>
<keyword evidence="3 8" id="KW-0347">Helicase</keyword>
<feature type="compositionally biased region" description="Low complexity" evidence="5">
    <location>
        <begin position="1022"/>
        <end position="1033"/>
    </location>
</feature>
<organism evidence="8 9">
    <name type="scientific">Phreatobacter stygius</name>
    <dbReference type="NCBI Taxonomy" id="1940610"/>
    <lineage>
        <taxon>Bacteria</taxon>
        <taxon>Pseudomonadati</taxon>
        <taxon>Pseudomonadota</taxon>
        <taxon>Alphaproteobacteria</taxon>
        <taxon>Hyphomicrobiales</taxon>
        <taxon>Phreatobacteraceae</taxon>
        <taxon>Phreatobacter</taxon>
    </lineage>
</organism>
<dbReference type="InterPro" id="IPR001650">
    <property type="entry name" value="Helicase_C-like"/>
</dbReference>
<protein>
    <submittedName>
        <fullName evidence="8">Helicase</fullName>
    </submittedName>
</protein>
<dbReference type="InterPro" id="IPR027417">
    <property type="entry name" value="P-loop_NTPase"/>
</dbReference>
<feature type="region of interest" description="Disordered" evidence="5">
    <location>
        <begin position="925"/>
        <end position="1136"/>
    </location>
</feature>
<dbReference type="KEGG" id="pstg:E8M01_12085"/>
<evidence type="ECO:0000313" key="9">
    <source>
        <dbReference type="Proteomes" id="UP000298781"/>
    </source>
</evidence>
<evidence type="ECO:0000259" key="6">
    <source>
        <dbReference type="PROSITE" id="PS51192"/>
    </source>
</evidence>
<keyword evidence="9" id="KW-1185">Reference proteome</keyword>
<reference evidence="8 9" key="1">
    <citation type="submission" date="2019-04" db="EMBL/GenBank/DDBJ databases">
        <title>Phreatobacter aquaticus sp. nov.</title>
        <authorList>
            <person name="Choi A."/>
        </authorList>
    </citation>
    <scope>NUCLEOTIDE SEQUENCE [LARGE SCALE GENOMIC DNA]</scope>
    <source>
        <strain evidence="8 9">KCTC 52518</strain>
    </source>
</reference>
<dbReference type="Pfam" id="PF22527">
    <property type="entry name" value="DEXQc_Suv3"/>
    <property type="match status" value="1"/>
</dbReference>
<feature type="compositionally biased region" description="Basic and acidic residues" evidence="5">
    <location>
        <begin position="1070"/>
        <end position="1130"/>
    </location>
</feature>
<feature type="compositionally biased region" description="Low complexity" evidence="5">
    <location>
        <begin position="925"/>
        <end position="970"/>
    </location>
</feature>
<dbReference type="EMBL" id="CP039690">
    <property type="protein sequence ID" value="QCI64898.1"/>
    <property type="molecule type" value="Genomic_DNA"/>
</dbReference>
<feature type="domain" description="Helicase ATP-binding" evidence="6">
    <location>
        <begin position="9"/>
        <end position="157"/>
    </location>
</feature>
<evidence type="ECO:0000256" key="2">
    <source>
        <dbReference type="ARBA" id="ARBA00022801"/>
    </source>
</evidence>
<evidence type="ECO:0000259" key="7">
    <source>
        <dbReference type="PROSITE" id="PS51194"/>
    </source>
</evidence>
<keyword evidence="1" id="KW-0547">Nucleotide-binding</keyword>
<gene>
    <name evidence="8" type="ORF">E8M01_12085</name>
</gene>
<accession>A0A4D7B2U0</accession>
<feature type="region of interest" description="Disordered" evidence="5">
    <location>
        <begin position="820"/>
        <end position="854"/>
    </location>
</feature>
<dbReference type="InterPro" id="IPR014001">
    <property type="entry name" value="Helicase_ATP-bd"/>
</dbReference>
<keyword evidence="2" id="KW-0378">Hydrolase</keyword>
<feature type="compositionally biased region" description="Basic and acidic residues" evidence="5">
    <location>
        <begin position="987"/>
        <end position="1021"/>
    </location>
</feature>
<name>A0A4D7B2U0_9HYPH</name>
<feature type="compositionally biased region" description="Low complexity" evidence="5">
    <location>
        <begin position="828"/>
        <end position="854"/>
    </location>
</feature>
<evidence type="ECO:0000256" key="5">
    <source>
        <dbReference type="SAM" id="MobiDB-lite"/>
    </source>
</evidence>
<dbReference type="InterPro" id="IPR050699">
    <property type="entry name" value="RNA-DNA_Helicase"/>
</dbReference>
<dbReference type="PROSITE" id="PS51194">
    <property type="entry name" value="HELICASE_CTER"/>
    <property type="match status" value="1"/>
</dbReference>
<dbReference type="SMART" id="SM00490">
    <property type="entry name" value="HELICc"/>
    <property type="match status" value="1"/>
</dbReference>
<sequence length="1149" mass="124482">MTLSLPPLPPALRGRGVTAVLGPTNTGKTTLAIERMIAHPSGLIGLPLRLLAREVYGKLVARVGESQVALITGEEKIKPQGARFWVSTVEAMPLDLDVSFLAIDEIQIASDLDRGHVFTDRLLNRRGRDETMLLGAATMRGLIEKLIPGANIVTRPRFSNLTFAGEKKITRLPRRSAIVAFSADEVYAIAELIRRQRGGAAVVLGALSPRTRNAQVEMYQSGDVDYLIATDAIGMGLNLDVEHVAFAADRKFDGYQFRRLNPVEFAQVAGRAGRSSRDGTFGTTGRCPPFEPELVQALEAHSFDGVKVLQWRNTELNFSSVETLRASLDVVPTEPGLTRSPIAEDQRVLELALRDDDVRDRAKGRAAVSKLWDACLMPDYRKISLASHADLVTTIFGFLTGRSGRIPSDWIAAQVAFADRIDGDIDTLSNRIAHIRTWTFAANRPDWVDDPVHWEAETRRVEDKLSDALHERLTQRFVDRRTSVLMRRLRENTMLEAEITRTGDVTVEGQHVGRLDGFRFTPDPSAGDGEAGKALRAAASKALGGEIDARAEKLNGSGDEAFILSNDGTIRWHGEAVAKLVGGDKVLSPRVRILADEHLTGTPRDQVQARLDLWVHAQIEKLLGPVTALERSEELQGLARGVAFQLAEALGVIERAKISEDVKQLDQEARAALRKLGVRFGAYHIYLPATLKPAPRGLALQLYMLKADKLEAKGLTELPALAASGRTSIAVDPEIDKDLYRFVGFRALGPRAVRVDILERLADLIRPALAWRPGTATPEPAGHFPGGGFTATVGMTSLVGCSGEDFASILKGLGYRSDKRPAPTPKLEVVPAAATPADTPVATPVEAPAEADPVATETFASVETAGSEAADAPAVEGVAETDPVAAEPIAPTEPEAVAVPEQAEPPAEEPAVETVTEMAAEAVSGAAETVETATTEPDVVTETTTIETEGSEATTAAAATETAMVEPAAVDAKPAEPAMVEVWRPGGRIDGERPARRDFRRGGERGGDKPGEQGQRRDFRPRQGQQRNGQPRDGQARDGQAPGGQPRDGQPAPEKRDGGQSRRPFPQRDGATEGEQRAGGRPPRRDFSKFKDFRGKGGDGERRDRPQRDDRPDLRALRAEQAPRKEREPDPNSPFAKLLALKEAMQKKT</sequence>
<dbReference type="SUPFAM" id="SSF52540">
    <property type="entry name" value="P-loop containing nucleoside triphosphate hydrolases"/>
    <property type="match status" value="2"/>
</dbReference>